<keyword evidence="3" id="KW-1185">Reference proteome</keyword>
<reference evidence="2" key="1">
    <citation type="submission" date="2021-02" db="EMBL/GenBank/DDBJ databases">
        <title>First Annotated Genome of the Yellow-green Alga Tribonema minus.</title>
        <authorList>
            <person name="Mahan K.M."/>
        </authorList>
    </citation>
    <scope>NUCLEOTIDE SEQUENCE</scope>
    <source>
        <strain evidence="2">UTEX B ZZ1240</strain>
    </source>
</reference>
<name>A0A835ZKB2_9STRA</name>
<feature type="region of interest" description="Disordered" evidence="1">
    <location>
        <begin position="11"/>
        <end position="40"/>
    </location>
</feature>
<feature type="non-terminal residue" evidence="2">
    <location>
        <position position="255"/>
    </location>
</feature>
<sequence>MRVVEDACQAAHWQAGGGGGASTESGDSTNSPSANSDPSDVVVGRIDELLSRRVPQELTRCLAKEIFAQLVDETPDSAREAPSGNAADLAVSGFPATTGGGGSSPERAAAAVAEAAATAAAPRAAPADVHRKFYQDNRDAALQLDAFKKFKLVLVDGRGFRVVKHNHGGGRKTRILKYNPSKNRLYWESARVLGGEYVDCSTLLRVNREEAVTYVWHTTGAKPGSGAKKMVGFETQREYDARVLELALLHLLAQT</sequence>
<accession>A0A835ZKB2</accession>
<evidence type="ECO:0000313" key="2">
    <source>
        <dbReference type="EMBL" id="KAG5192454.1"/>
    </source>
</evidence>
<dbReference type="AlphaFoldDB" id="A0A835ZKB2"/>
<dbReference type="EMBL" id="JAFCMP010000005">
    <property type="protein sequence ID" value="KAG5192454.1"/>
    <property type="molecule type" value="Genomic_DNA"/>
</dbReference>
<proteinExistence type="predicted"/>
<evidence type="ECO:0000313" key="3">
    <source>
        <dbReference type="Proteomes" id="UP000664859"/>
    </source>
</evidence>
<dbReference type="Proteomes" id="UP000664859">
    <property type="component" value="Unassembled WGS sequence"/>
</dbReference>
<protein>
    <submittedName>
        <fullName evidence="2">Uncharacterized protein</fullName>
    </submittedName>
</protein>
<feature type="compositionally biased region" description="Polar residues" evidence="1">
    <location>
        <begin position="22"/>
        <end position="38"/>
    </location>
</feature>
<organism evidence="2 3">
    <name type="scientific">Tribonema minus</name>
    <dbReference type="NCBI Taxonomy" id="303371"/>
    <lineage>
        <taxon>Eukaryota</taxon>
        <taxon>Sar</taxon>
        <taxon>Stramenopiles</taxon>
        <taxon>Ochrophyta</taxon>
        <taxon>PX clade</taxon>
        <taxon>Xanthophyceae</taxon>
        <taxon>Tribonematales</taxon>
        <taxon>Tribonemataceae</taxon>
        <taxon>Tribonema</taxon>
    </lineage>
</organism>
<evidence type="ECO:0000256" key="1">
    <source>
        <dbReference type="SAM" id="MobiDB-lite"/>
    </source>
</evidence>
<comment type="caution">
    <text evidence="2">The sequence shown here is derived from an EMBL/GenBank/DDBJ whole genome shotgun (WGS) entry which is preliminary data.</text>
</comment>
<gene>
    <name evidence="2" type="ORF">JKP88DRAFT_191021</name>
</gene>